<dbReference type="EMBL" id="JAVAMP010000026">
    <property type="protein sequence ID" value="MDP5277148.1"/>
    <property type="molecule type" value="Genomic_DNA"/>
</dbReference>
<comment type="caution">
    <text evidence="1">The sequence shown here is derived from an EMBL/GenBank/DDBJ whole genome shotgun (WGS) entry which is preliminary data.</text>
</comment>
<evidence type="ECO:0000313" key="1">
    <source>
        <dbReference type="EMBL" id="MDP5277148.1"/>
    </source>
</evidence>
<evidence type="ECO:0008006" key="3">
    <source>
        <dbReference type="Google" id="ProtNLM"/>
    </source>
</evidence>
<keyword evidence="2" id="KW-1185">Reference proteome</keyword>
<dbReference type="RefSeq" id="WP_305994449.1">
    <property type="nucleotide sequence ID" value="NZ_JAVAMP010000026.1"/>
</dbReference>
<reference evidence="1 2" key="1">
    <citation type="submission" date="2023-08" db="EMBL/GenBank/DDBJ databases">
        <authorList>
            <person name="Park J.-S."/>
        </authorList>
    </citation>
    <scope>NUCLEOTIDE SEQUENCE [LARGE SCALE GENOMIC DNA]</scope>
    <source>
        <strain evidence="1 2">2205SS18-9</strain>
    </source>
</reference>
<gene>
    <name evidence="1" type="ORF">Q5Y73_23920</name>
</gene>
<evidence type="ECO:0000313" key="2">
    <source>
        <dbReference type="Proteomes" id="UP001231941"/>
    </source>
</evidence>
<sequence>MPIKSDWAIRHNGKAYDAGIIIHDIPKKDEQRLVDNKVAHFVSAEPVENDTAPEMIVDEIKEFLKTVEYIEDVEELLKKEKAKKEPRKTALDMLEKWLKEAEEDESKGDDPGGQ</sequence>
<name>A0ABT9J696_9BACL</name>
<protein>
    <recommendedName>
        <fullName evidence="3">Phage protein</fullName>
    </recommendedName>
</protein>
<accession>A0ABT9J696</accession>
<proteinExistence type="predicted"/>
<organism evidence="1 2">
    <name type="scientific">Chengkuizengella axinellae</name>
    <dbReference type="NCBI Taxonomy" id="3064388"/>
    <lineage>
        <taxon>Bacteria</taxon>
        <taxon>Bacillati</taxon>
        <taxon>Bacillota</taxon>
        <taxon>Bacilli</taxon>
        <taxon>Bacillales</taxon>
        <taxon>Paenibacillaceae</taxon>
        <taxon>Chengkuizengella</taxon>
    </lineage>
</organism>
<dbReference type="Proteomes" id="UP001231941">
    <property type="component" value="Unassembled WGS sequence"/>
</dbReference>